<dbReference type="InterPro" id="IPR005000">
    <property type="entry name" value="Aldolase/citrate-lyase_domain"/>
</dbReference>
<dbReference type="InterPro" id="IPR015813">
    <property type="entry name" value="Pyrv/PenolPyrv_kinase-like_dom"/>
</dbReference>
<gene>
    <name evidence="3" type="ORF">AUK40_04875</name>
</gene>
<dbReference type="GO" id="GO:0046872">
    <property type="term" value="F:metal ion binding"/>
    <property type="evidence" value="ECO:0007669"/>
    <property type="project" value="UniProtKB-KW"/>
</dbReference>
<evidence type="ECO:0000313" key="4">
    <source>
        <dbReference type="Proteomes" id="UP000183245"/>
    </source>
</evidence>
<evidence type="ECO:0000256" key="1">
    <source>
        <dbReference type="ARBA" id="ARBA00022723"/>
    </source>
</evidence>
<feature type="domain" description="HpcH/HpaI aldolase/citrate lyase" evidence="2">
    <location>
        <begin position="70"/>
        <end position="176"/>
    </location>
</feature>
<protein>
    <submittedName>
        <fullName evidence="3">Citrate lyase beta subunit</fullName>
    </submittedName>
</protein>
<dbReference type="Gene3D" id="3.20.20.60">
    <property type="entry name" value="Phosphoenolpyruvate-binding domains"/>
    <property type="match status" value="1"/>
</dbReference>
<name>A0A1J5IQ33_9BACT</name>
<dbReference type="InterPro" id="IPR040442">
    <property type="entry name" value="Pyrv_kinase-like_dom_sf"/>
</dbReference>
<evidence type="ECO:0000313" key="3">
    <source>
        <dbReference type="EMBL" id="OIP96506.1"/>
    </source>
</evidence>
<dbReference type="SUPFAM" id="SSF51621">
    <property type="entry name" value="Phosphoenolpyruvate/pyruvate domain"/>
    <property type="match status" value="1"/>
</dbReference>
<dbReference type="Pfam" id="PF03328">
    <property type="entry name" value="HpcH_HpaI"/>
    <property type="match status" value="1"/>
</dbReference>
<reference evidence="3" key="1">
    <citation type="journal article" date="2016" name="Environ. Microbiol.">
        <title>Genomic resolution of a cold subsurface aquifer community provides metabolic insights for novel microbes adapted to high CO concentrations.</title>
        <authorList>
            <person name="Probst A.J."/>
            <person name="Castelle C.J."/>
            <person name="Singh A."/>
            <person name="Brown C.T."/>
            <person name="Anantharaman K."/>
            <person name="Sharon I."/>
            <person name="Hug L.A."/>
            <person name="Burstein D."/>
            <person name="Emerson J.B."/>
            <person name="Thomas B.C."/>
            <person name="Banfield J.F."/>
        </authorList>
    </citation>
    <scope>NUCLEOTIDE SEQUENCE [LARGE SCALE GENOMIC DNA]</scope>
    <source>
        <strain evidence="3">CG2_30_54_11</strain>
    </source>
</reference>
<dbReference type="Proteomes" id="UP000183245">
    <property type="component" value="Unassembled WGS sequence"/>
</dbReference>
<dbReference type="AlphaFoldDB" id="A0A1J5IQ33"/>
<dbReference type="STRING" id="1817892.AUK40_04875"/>
<dbReference type="EMBL" id="MNZT01000083">
    <property type="protein sequence ID" value="OIP96506.1"/>
    <property type="molecule type" value="Genomic_DNA"/>
</dbReference>
<sequence length="271" mass="30310">MNILERKMVEALVDLRENHHVSGVKAEFEAEGTRIEEAMRLKEVVTRAGLDLTIKIGGCEGVKDMYESRVIGVNRIVAPMIESPYALKKFLKTVKFVFPEEERGGVSFLINVETIQGFRNLDAMLSLPEIDELDGIVLGRVDMTGSMGLTREDINTDDVFDVANEIAAKAHAKGLEFVIGGGVSAYSLPFFRRLPEGALTNYETRKLIFKCPRALEEDADKGILKAVGFELMWLKNKRDFYGSIFAEDDLRLQMLQARYEKLIKEAGGLVG</sequence>
<keyword evidence="3" id="KW-0456">Lyase</keyword>
<accession>A0A1J5IQ33</accession>
<organism evidence="3 4">
    <name type="scientific">Candidatus Wirthbacteria bacterium CG2_30_54_11</name>
    <dbReference type="NCBI Taxonomy" id="1817892"/>
    <lineage>
        <taxon>Bacteria</taxon>
        <taxon>Candidatus Wirthbacteria</taxon>
    </lineage>
</organism>
<keyword evidence="1" id="KW-0479">Metal-binding</keyword>
<evidence type="ECO:0000259" key="2">
    <source>
        <dbReference type="Pfam" id="PF03328"/>
    </source>
</evidence>
<dbReference type="GO" id="GO:0016829">
    <property type="term" value="F:lyase activity"/>
    <property type="evidence" value="ECO:0007669"/>
    <property type="project" value="UniProtKB-KW"/>
</dbReference>
<proteinExistence type="predicted"/>
<comment type="caution">
    <text evidence="3">The sequence shown here is derived from an EMBL/GenBank/DDBJ whole genome shotgun (WGS) entry which is preliminary data.</text>
</comment>